<dbReference type="SUPFAM" id="SSF54211">
    <property type="entry name" value="Ribosomal protein S5 domain 2-like"/>
    <property type="match status" value="1"/>
</dbReference>
<dbReference type="InterPro" id="IPR020568">
    <property type="entry name" value="Ribosomal_Su5_D2-typ_SF"/>
</dbReference>
<keyword evidence="5" id="KW-0698">rRNA processing</keyword>
<evidence type="ECO:0000256" key="3">
    <source>
        <dbReference type="ARBA" id="ARBA00006678"/>
    </source>
</evidence>
<dbReference type="Pfam" id="PF01138">
    <property type="entry name" value="RNase_PH"/>
    <property type="match status" value="1"/>
</dbReference>
<keyword evidence="12" id="KW-1185">Reference proteome</keyword>
<dbReference type="InterPro" id="IPR036345">
    <property type="entry name" value="ExoRNase_PH_dom2_sf"/>
</dbReference>
<evidence type="ECO:0000256" key="7">
    <source>
        <dbReference type="ARBA" id="ARBA00022884"/>
    </source>
</evidence>
<keyword evidence="4" id="KW-0963">Cytoplasm</keyword>
<dbReference type="KEGG" id="mng:MNEG_3159"/>
<dbReference type="InterPro" id="IPR050080">
    <property type="entry name" value="RNase_PH"/>
</dbReference>
<dbReference type="STRING" id="145388.A0A0D2NIQ7"/>
<feature type="compositionally biased region" description="Acidic residues" evidence="9">
    <location>
        <begin position="159"/>
        <end position="171"/>
    </location>
</feature>
<dbReference type="GeneID" id="25736037"/>
<dbReference type="Proteomes" id="UP000054498">
    <property type="component" value="Unassembled WGS sequence"/>
</dbReference>
<dbReference type="EMBL" id="KK100604">
    <property type="protein sequence ID" value="KIZ04806.1"/>
    <property type="molecule type" value="Genomic_DNA"/>
</dbReference>
<dbReference type="InterPro" id="IPR027408">
    <property type="entry name" value="PNPase/RNase_PH_dom_sf"/>
</dbReference>
<accession>A0A0D2NIQ7</accession>
<name>A0A0D2NIQ7_9CHLO</name>
<feature type="compositionally biased region" description="Basic and acidic residues" evidence="9">
    <location>
        <begin position="234"/>
        <end position="244"/>
    </location>
</feature>
<comment type="subcellular location">
    <subcellularLocation>
        <location evidence="2">Cytoplasm</location>
    </subcellularLocation>
    <subcellularLocation>
        <location evidence="1">Nucleus</location>
    </subcellularLocation>
</comment>
<dbReference type="OrthoDB" id="27298at2759"/>
<dbReference type="GO" id="GO:0006364">
    <property type="term" value="P:rRNA processing"/>
    <property type="evidence" value="ECO:0007669"/>
    <property type="project" value="UniProtKB-KW"/>
</dbReference>
<reference evidence="11 12" key="1">
    <citation type="journal article" date="2013" name="BMC Genomics">
        <title>Reconstruction of the lipid metabolism for the microalga Monoraphidium neglectum from its genome sequence reveals characteristics suitable for biofuel production.</title>
        <authorList>
            <person name="Bogen C."/>
            <person name="Al-Dilaimi A."/>
            <person name="Albersmeier A."/>
            <person name="Wichmann J."/>
            <person name="Grundmann M."/>
            <person name="Rupp O."/>
            <person name="Lauersen K.J."/>
            <person name="Blifernez-Klassen O."/>
            <person name="Kalinowski J."/>
            <person name="Goesmann A."/>
            <person name="Mussgnug J.H."/>
            <person name="Kruse O."/>
        </authorList>
    </citation>
    <scope>NUCLEOTIDE SEQUENCE [LARGE SCALE GENOMIC DNA]</scope>
    <source>
        <strain evidence="11 12">SAG 48.87</strain>
    </source>
</reference>
<dbReference type="GO" id="GO:0005730">
    <property type="term" value="C:nucleolus"/>
    <property type="evidence" value="ECO:0007669"/>
    <property type="project" value="TreeGrafter"/>
</dbReference>
<dbReference type="GO" id="GO:0034475">
    <property type="term" value="P:U4 snRNA 3'-end processing"/>
    <property type="evidence" value="ECO:0007669"/>
    <property type="project" value="TreeGrafter"/>
</dbReference>
<keyword evidence="7" id="KW-0694">RNA-binding</keyword>
<protein>
    <recommendedName>
        <fullName evidence="10">Exoribonuclease phosphorolytic domain-containing protein</fullName>
    </recommendedName>
</protein>
<evidence type="ECO:0000259" key="10">
    <source>
        <dbReference type="Pfam" id="PF01138"/>
    </source>
</evidence>
<feature type="compositionally biased region" description="Low complexity" evidence="9">
    <location>
        <begin position="206"/>
        <end position="228"/>
    </location>
</feature>
<dbReference type="PANTHER" id="PTHR11953">
    <property type="entry name" value="EXOSOME COMPLEX COMPONENT"/>
    <property type="match status" value="1"/>
</dbReference>
<dbReference type="GO" id="GO:0071028">
    <property type="term" value="P:nuclear mRNA surveillance"/>
    <property type="evidence" value="ECO:0007669"/>
    <property type="project" value="TreeGrafter"/>
</dbReference>
<evidence type="ECO:0000313" key="12">
    <source>
        <dbReference type="Proteomes" id="UP000054498"/>
    </source>
</evidence>
<evidence type="ECO:0000256" key="4">
    <source>
        <dbReference type="ARBA" id="ARBA00022490"/>
    </source>
</evidence>
<dbReference type="AlphaFoldDB" id="A0A0D2NIQ7"/>
<evidence type="ECO:0000256" key="2">
    <source>
        <dbReference type="ARBA" id="ARBA00004496"/>
    </source>
</evidence>
<dbReference type="RefSeq" id="XP_013903825.1">
    <property type="nucleotide sequence ID" value="XM_014048371.1"/>
</dbReference>
<dbReference type="Gene3D" id="3.30.230.70">
    <property type="entry name" value="GHMP Kinase, N-terminal domain"/>
    <property type="match status" value="1"/>
</dbReference>
<evidence type="ECO:0000256" key="6">
    <source>
        <dbReference type="ARBA" id="ARBA00022835"/>
    </source>
</evidence>
<feature type="region of interest" description="Disordered" evidence="9">
    <location>
        <begin position="158"/>
        <end position="255"/>
    </location>
</feature>
<evidence type="ECO:0000256" key="9">
    <source>
        <dbReference type="SAM" id="MobiDB-lite"/>
    </source>
</evidence>
<dbReference type="GO" id="GO:0016075">
    <property type="term" value="P:rRNA catabolic process"/>
    <property type="evidence" value="ECO:0007669"/>
    <property type="project" value="TreeGrafter"/>
</dbReference>
<dbReference type="GO" id="GO:0000176">
    <property type="term" value="C:nuclear exosome (RNase complex)"/>
    <property type="evidence" value="ECO:0007669"/>
    <property type="project" value="TreeGrafter"/>
</dbReference>
<gene>
    <name evidence="11" type="ORF">MNEG_3159</name>
</gene>
<dbReference type="PANTHER" id="PTHR11953:SF2">
    <property type="entry name" value="EXOSOME COMPLEX COMPONENT MTR3"/>
    <property type="match status" value="1"/>
</dbReference>
<dbReference type="InterPro" id="IPR001247">
    <property type="entry name" value="ExoRNase_PH_dom1"/>
</dbReference>
<proteinExistence type="inferred from homology"/>
<dbReference type="GO" id="GO:0000177">
    <property type="term" value="C:cytoplasmic exosome (RNase complex)"/>
    <property type="evidence" value="ECO:0007669"/>
    <property type="project" value="TreeGrafter"/>
</dbReference>
<evidence type="ECO:0000256" key="5">
    <source>
        <dbReference type="ARBA" id="ARBA00022552"/>
    </source>
</evidence>
<dbReference type="SUPFAM" id="SSF55666">
    <property type="entry name" value="Ribonuclease PH domain 2-like"/>
    <property type="match status" value="1"/>
</dbReference>
<keyword evidence="8" id="KW-0539">Nucleus</keyword>
<comment type="similarity">
    <text evidence="3">Belongs to the RNase PH family.</text>
</comment>
<evidence type="ECO:0000256" key="8">
    <source>
        <dbReference type="ARBA" id="ARBA00023242"/>
    </source>
</evidence>
<evidence type="ECO:0000313" key="11">
    <source>
        <dbReference type="EMBL" id="KIZ04806.1"/>
    </source>
</evidence>
<feature type="domain" description="Exoribonuclease phosphorolytic" evidence="10">
    <location>
        <begin position="7"/>
        <end position="65"/>
    </location>
</feature>
<dbReference type="GO" id="GO:0003723">
    <property type="term" value="F:RNA binding"/>
    <property type="evidence" value="ECO:0007669"/>
    <property type="project" value="UniProtKB-KW"/>
</dbReference>
<keyword evidence="6" id="KW-0271">Exosome</keyword>
<dbReference type="GO" id="GO:0071051">
    <property type="term" value="P:poly(A)-dependent snoRNA 3'-end processing"/>
    <property type="evidence" value="ECO:0007669"/>
    <property type="project" value="TreeGrafter"/>
</dbReference>
<sequence>MGRLNRSLEKEMASCLAAALEPAVDLSKLPKSVVDVYILILEAGGAEAAVAATAASLALADAGIEMLDLVAACSVVRRVRVGLGPRAPGCRRRCCWTAAGGDRVLSLLSGQLLLDPTHLEAGQQQGGLLLATMPALSEVVPTGEEIKLQRNALQVLELGPEESQESSDEDEPLVREAVPTQPEVLHKPRIRRLPRQLSPVPDIFKPSRPASSSPSGSGRSGHSSRAVAPSIPEVHPRSARRGDACRPASAGARDADRLCAREVAAAKLDPPLITRLSFSL</sequence>
<organism evidence="11 12">
    <name type="scientific">Monoraphidium neglectum</name>
    <dbReference type="NCBI Taxonomy" id="145388"/>
    <lineage>
        <taxon>Eukaryota</taxon>
        <taxon>Viridiplantae</taxon>
        <taxon>Chlorophyta</taxon>
        <taxon>core chlorophytes</taxon>
        <taxon>Chlorophyceae</taxon>
        <taxon>CS clade</taxon>
        <taxon>Sphaeropleales</taxon>
        <taxon>Selenastraceae</taxon>
        <taxon>Monoraphidium</taxon>
    </lineage>
</organism>
<evidence type="ECO:0000256" key="1">
    <source>
        <dbReference type="ARBA" id="ARBA00004123"/>
    </source>
</evidence>